<dbReference type="GeneID" id="18503011"/>
<keyword evidence="2" id="KW-1185">Reference proteome</keyword>
<evidence type="ECO:0000313" key="1">
    <source>
        <dbReference type="EMBL" id="AHJ10748.1"/>
    </source>
</evidence>
<dbReference type="EMBL" id="KF977490">
    <property type="protein sequence ID" value="AHJ10748.1"/>
    <property type="molecule type" value="Genomic_DNA"/>
</dbReference>
<dbReference type="InterPro" id="IPR010982">
    <property type="entry name" value="Lambda_DNA-bd_dom_sf"/>
</dbReference>
<accession>W6E9S4</accession>
<proteinExistence type="predicted"/>
<protein>
    <submittedName>
        <fullName evidence="1">Uncharacterized protein</fullName>
    </submittedName>
</protein>
<gene>
    <name evidence="1" type="ORF">P106B_65</name>
</gene>
<dbReference type="GO" id="GO:0003677">
    <property type="term" value="F:DNA binding"/>
    <property type="evidence" value="ECO:0007669"/>
    <property type="project" value="InterPro"/>
</dbReference>
<dbReference type="SUPFAM" id="SSF47413">
    <property type="entry name" value="lambda repressor-like DNA-binding domains"/>
    <property type="match status" value="1"/>
</dbReference>
<evidence type="ECO:0000313" key="2">
    <source>
        <dbReference type="Proteomes" id="UP000019367"/>
    </source>
</evidence>
<sequence>MKRKPPILATEPHVKKLFKHMDAHNIQLRKASEQSGVAERVISNWRTGTSTPRLDLFVAVCESVGLKLEIQLELELQ</sequence>
<name>W6E9S4_9CAUD</name>
<dbReference type="RefSeq" id="YP_009005991.1">
    <property type="nucleotide sequence ID" value="NC_023566.1"/>
</dbReference>
<organism evidence="1 2">
    <name type="scientific">Rhizobium phage vB_RglS_P106B</name>
    <dbReference type="NCBI Taxonomy" id="1458697"/>
    <lineage>
        <taxon>Viruses</taxon>
        <taxon>Duplodnaviria</taxon>
        <taxon>Heunggongvirae</taxon>
        <taxon>Uroviricota</taxon>
        <taxon>Caudoviricetes</taxon>
        <taxon>Rigallicvirus</taxon>
        <taxon>Rigallicvirus P106B</taxon>
    </lineage>
</organism>
<reference evidence="1 2" key="1">
    <citation type="journal article" date="2015" name="Microbiology">
        <title>Genomic and phenotypic characterization of Rhizobium gallicum phage vB_RglS_P106B.</title>
        <authorList>
            <person name="Halmillawewa A.P."/>
            <person name="Restrepo-Cordoba M."/>
            <person name="Yost C.K."/>
            <person name="Hynes M.F."/>
        </authorList>
    </citation>
    <scope>NUCLEOTIDE SEQUENCE [LARGE SCALE GENOMIC DNA]</scope>
</reference>
<dbReference type="KEGG" id="vg:18503011"/>
<dbReference type="Proteomes" id="UP000019367">
    <property type="component" value="Segment"/>
</dbReference>
<dbReference type="Gene3D" id="1.10.260.40">
    <property type="entry name" value="lambda repressor-like DNA-binding domains"/>
    <property type="match status" value="1"/>
</dbReference>